<feature type="domain" description="GH10" evidence="11">
    <location>
        <begin position="18"/>
        <end position="356"/>
    </location>
</feature>
<comment type="similarity">
    <text evidence="2 10">Belongs to the glycosyl hydrolase 10 (cellulase F) family.</text>
</comment>
<dbReference type="EMBL" id="BKAJ01000031">
    <property type="protein sequence ID" value="GEP54683.1"/>
    <property type="molecule type" value="Genomic_DNA"/>
</dbReference>
<dbReference type="Proteomes" id="UP000321058">
    <property type="component" value="Unassembled WGS sequence"/>
</dbReference>
<keyword evidence="6 10" id="KW-0119">Carbohydrate metabolism</keyword>
<accession>A0A512N6Z4</accession>
<dbReference type="AlphaFoldDB" id="A0A512N6Z4"/>
<evidence type="ECO:0000256" key="6">
    <source>
        <dbReference type="ARBA" id="ARBA00023277"/>
    </source>
</evidence>
<evidence type="ECO:0000256" key="7">
    <source>
        <dbReference type="ARBA" id="ARBA00023295"/>
    </source>
</evidence>
<dbReference type="PRINTS" id="PR00134">
    <property type="entry name" value="GLHYDRLASE10"/>
</dbReference>
<protein>
    <recommendedName>
        <fullName evidence="10">Beta-xylanase</fullName>
        <ecNumber evidence="10">3.2.1.8</ecNumber>
    </recommendedName>
</protein>
<name>A0A512N6Z4_9HYPH</name>
<dbReference type="SUPFAM" id="SSF51445">
    <property type="entry name" value="(Trans)glycosidases"/>
    <property type="match status" value="1"/>
</dbReference>
<dbReference type="PROSITE" id="PS00591">
    <property type="entry name" value="GH10_1"/>
    <property type="match status" value="1"/>
</dbReference>
<reference evidence="12 13" key="1">
    <citation type="submission" date="2019-07" db="EMBL/GenBank/DDBJ databases">
        <title>Whole genome shotgun sequence of Reyranella soli NBRC 108950.</title>
        <authorList>
            <person name="Hosoyama A."/>
            <person name="Uohara A."/>
            <person name="Ohji S."/>
            <person name="Ichikawa N."/>
        </authorList>
    </citation>
    <scope>NUCLEOTIDE SEQUENCE [LARGE SCALE GENOMIC DNA]</scope>
    <source>
        <strain evidence="12 13">NBRC 108950</strain>
    </source>
</reference>
<evidence type="ECO:0000259" key="11">
    <source>
        <dbReference type="PROSITE" id="PS51760"/>
    </source>
</evidence>
<keyword evidence="7 10" id="KW-0326">Glycosidase</keyword>
<dbReference type="InterPro" id="IPR017853">
    <property type="entry name" value="GH"/>
</dbReference>
<evidence type="ECO:0000256" key="2">
    <source>
        <dbReference type="ARBA" id="ARBA00007495"/>
    </source>
</evidence>
<dbReference type="EC" id="3.2.1.8" evidence="10"/>
<keyword evidence="3 12" id="KW-0858">Xylan degradation</keyword>
<organism evidence="12 13">
    <name type="scientific">Reyranella soli</name>
    <dbReference type="NCBI Taxonomy" id="1230389"/>
    <lineage>
        <taxon>Bacteria</taxon>
        <taxon>Pseudomonadati</taxon>
        <taxon>Pseudomonadota</taxon>
        <taxon>Alphaproteobacteria</taxon>
        <taxon>Hyphomicrobiales</taxon>
        <taxon>Reyranellaceae</taxon>
        <taxon>Reyranella</taxon>
    </lineage>
</organism>
<dbReference type="PANTHER" id="PTHR31490:SF88">
    <property type="entry name" value="BETA-XYLANASE"/>
    <property type="match status" value="1"/>
</dbReference>
<evidence type="ECO:0000256" key="8">
    <source>
        <dbReference type="ARBA" id="ARBA00023326"/>
    </source>
</evidence>
<dbReference type="GO" id="GO:0045493">
    <property type="term" value="P:xylan catabolic process"/>
    <property type="evidence" value="ECO:0007669"/>
    <property type="project" value="UniProtKB-KW"/>
</dbReference>
<keyword evidence="4" id="KW-0732">Signal</keyword>
<evidence type="ECO:0000313" key="13">
    <source>
        <dbReference type="Proteomes" id="UP000321058"/>
    </source>
</evidence>
<keyword evidence="13" id="KW-1185">Reference proteome</keyword>
<evidence type="ECO:0000256" key="4">
    <source>
        <dbReference type="ARBA" id="ARBA00022729"/>
    </source>
</evidence>
<dbReference type="Gene3D" id="3.20.20.80">
    <property type="entry name" value="Glycosidases"/>
    <property type="match status" value="1"/>
</dbReference>
<gene>
    <name evidence="12" type="ORF">RSO01_18490</name>
</gene>
<evidence type="ECO:0000256" key="3">
    <source>
        <dbReference type="ARBA" id="ARBA00022651"/>
    </source>
</evidence>
<dbReference type="Pfam" id="PF00331">
    <property type="entry name" value="Glyco_hydro_10"/>
    <property type="match status" value="1"/>
</dbReference>
<evidence type="ECO:0000313" key="12">
    <source>
        <dbReference type="EMBL" id="GEP54683.1"/>
    </source>
</evidence>
<feature type="active site" description="Nucleophile" evidence="9">
    <location>
        <position position="261"/>
    </location>
</feature>
<dbReference type="InterPro" id="IPR031158">
    <property type="entry name" value="GH10_AS"/>
</dbReference>
<dbReference type="SMART" id="SM00633">
    <property type="entry name" value="Glyco_10"/>
    <property type="match status" value="1"/>
</dbReference>
<evidence type="ECO:0000256" key="9">
    <source>
        <dbReference type="PROSITE-ProRule" id="PRU10061"/>
    </source>
</evidence>
<keyword evidence="5 10" id="KW-0378">Hydrolase</keyword>
<comment type="catalytic activity">
    <reaction evidence="1 10">
        <text>Endohydrolysis of (1-&gt;4)-beta-D-xylosidic linkages in xylans.</text>
        <dbReference type="EC" id="3.2.1.8"/>
    </reaction>
</comment>
<dbReference type="PANTHER" id="PTHR31490">
    <property type="entry name" value="GLYCOSYL HYDROLASE"/>
    <property type="match status" value="1"/>
</dbReference>
<sequence>MLGLFGATGSGPASAVSDDSLSQLAARSGRYFGAAVRIEDILAEADLRGTVLRECVSLTPEFALKWDAVERSPEAFRFGPIDDLLSFAVQQGLRMRGHTLLWHGSVPDWAQAQLRSQRSWTLVQRYMEAVLSRYRGTIGQWDVVNEPIETGYRMDGLRGSVFLEAFGPDYVVRALHEARRLAPGAELMINEFALEADSKVESDRRYHFLKLLERLKRAGAPLDGVGLQAHLDLSKGPVRAVVYAPFLQDIAGLGLFIAITELDVKEYDYAQPVDRRDRDVADATARYLDIALAQPAVRGVSTWGMSDRHSWLRVTLEDLARHQGSWKDGSTPGFNRGLPFNSSMRRKPMYHAIANALQHAAARRG</sequence>
<comment type="caution">
    <text evidence="12">The sequence shown here is derived from an EMBL/GenBank/DDBJ whole genome shotgun (WGS) entry which is preliminary data.</text>
</comment>
<evidence type="ECO:0000256" key="1">
    <source>
        <dbReference type="ARBA" id="ARBA00000681"/>
    </source>
</evidence>
<evidence type="ECO:0000256" key="5">
    <source>
        <dbReference type="ARBA" id="ARBA00022801"/>
    </source>
</evidence>
<dbReference type="InterPro" id="IPR044846">
    <property type="entry name" value="GH10"/>
</dbReference>
<keyword evidence="8 10" id="KW-0624">Polysaccharide degradation</keyword>
<dbReference type="GO" id="GO:0031176">
    <property type="term" value="F:endo-1,4-beta-xylanase activity"/>
    <property type="evidence" value="ECO:0007669"/>
    <property type="project" value="UniProtKB-EC"/>
</dbReference>
<proteinExistence type="inferred from homology"/>
<evidence type="ECO:0000256" key="10">
    <source>
        <dbReference type="RuleBase" id="RU361174"/>
    </source>
</evidence>
<dbReference type="PROSITE" id="PS51760">
    <property type="entry name" value="GH10_2"/>
    <property type="match status" value="1"/>
</dbReference>
<dbReference type="InterPro" id="IPR001000">
    <property type="entry name" value="GH10_dom"/>
</dbReference>